<evidence type="ECO:0000313" key="1">
    <source>
        <dbReference type="EMBL" id="CAA3025969.1"/>
    </source>
</evidence>
<reference evidence="1 2" key="1">
    <citation type="submission" date="2019-12" db="EMBL/GenBank/DDBJ databases">
        <authorList>
            <person name="Alioto T."/>
            <person name="Alioto T."/>
            <person name="Gomez Garrido J."/>
        </authorList>
    </citation>
    <scope>NUCLEOTIDE SEQUENCE [LARGE SCALE GENOMIC DNA]</scope>
</reference>
<dbReference type="Gramene" id="OE9A106603T1">
    <property type="protein sequence ID" value="OE9A106603C1"/>
    <property type="gene ID" value="OE9A106603"/>
</dbReference>
<protein>
    <submittedName>
        <fullName evidence="1">Uncharacterized protein</fullName>
    </submittedName>
</protein>
<comment type="caution">
    <text evidence="1">The sequence shown here is derived from an EMBL/GenBank/DDBJ whole genome shotgun (WGS) entry which is preliminary data.</text>
</comment>
<keyword evidence="2" id="KW-1185">Reference proteome</keyword>
<name>A0A8S0UYI7_OLEEU</name>
<gene>
    <name evidence="1" type="ORF">OLEA9_A106603</name>
</gene>
<sequence>MELAEIGACRSGGVKVLGMVVDAVFYGHRLRQESTMRRNKSVLQLGAMVVMDSVCDQVLWWNWIRIEYGVEVV</sequence>
<dbReference type="Proteomes" id="UP000594638">
    <property type="component" value="Unassembled WGS sequence"/>
</dbReference>
<organism evidence="1 2">
    <name type="scientific">Olea europaea subsp. europaea</name>
    <dbReference type="NCBI Taxonomy" id="158383"/>
    <lineage>
        <taxon>Eukaryota</taxon>
        <taxon>Viridiplantae</taxon>
        <taxon>Streptophyta</taxon>
        <taxon>Embryophyta</taxon>
        <taxon>Tracheophyta</taxon>
        <taxon>Spermatophyta</taxon>
        <taxon>Magnoliopsida</taxon>
        <taxon>eudicotyledons</taxon>
        <taxon>Gunneridae</taxon>
        <taxon>Pentapetalae</taxon>
        <taxon>asterids</taxon>
        <taxon>lamiids</taxon>
        <taxon>Lamiales</taxon>
        <taxon>Oleaceae</taxon>
        <taxon>Oleeae</taxon>
        <taxon>Olea</taxon>
    </lineage>
</organism>
<proteinExistence type="predicted"/>
<evidence type="ECO:0000313" key="2">
    <source>
        <dbReference type="Proteomes" id="UP000594638"/>
    </source>
</evidence>
<dbReference type="AlphaFoldDB" id="A0A8S0UYI7"/>
<accession>A0A8S0UYI7</accession>
<dbReference type="EMBL" id="CACTIH010009148">
    <property type="protein sequence ID" value="CAA3025969.1"/>
    <property type="molecule type" value="Genomic_DNA"/>
</dbReference>